<protein>
    <recommendedName>
        <fullName evidence="4">FXSXX-COOH protein</fullName>
    </recommendedName>
</protein>
<keyword evidence="3" id="KW-1185">Reference proteome</keyword>
<evidence type="ECO:0000313" key="3">
    <source>
        <dbReference type="Proteomes" id="UP001500305"/>
    </source>
</evidence>
<sequence>MHVELAVGGGVGRPDAAPLPSRARRRTAAAGAAAVRALNPDPIDGELAGALPDELLELV</sequence>
<evidence type="ECO:0008006" key="4">
    <source>
        <dbReference type="Google" id="ProtNLM"/>
    </source>
</evidence>
<evidence type="ECO:0000313" key="2">
    <source>
        <dbReference type="EMBL" id="GAA2247842.1"/>
    </source>
</evidence>
<dbReference type="RefSeq" id="WP_344637112.1">
    <property type="nucleotide sequence ID" value="NZ_BAAATR010000012.1"/>
</dbReference>
<dbReference type="Proteomes" id="UP001500305">
    <property type="component" value="Unassembled WGS sequence"/>
</dbReference>
<organism evidence="2 3">
    <name type="scientific">Kitasatospora cystarginea</name>
    <dbReference type="NCBI Taxonomy" id="58350"/>
    <lineage>
        <taxon>Bacteria</taxon>
        <taxon>Bacillati</taxon>
        <taxon>Actinomycetota</taxon>
        <taxon>Actinomycetes</taxon>
        <taxon>Kitasatosporales</taxon>
        <taxon>Streptomycetaceae</taxon>
        <taxon>Kitasatospora</taxon>
    </lineage>
</organism>
<reference evidence="2 3" key="1">
    <citation type="journal article" date="2019" name="Int. J. Syst. Evol. Microbiol.">
        <title>The Global Catalogue of Microorganisms (GCM) 10K type strain sequencing project: providing services to taxonomists for standard genome sequencing and annotation.</title>
        <authorList>
            <consortium name="The Broad Institute Genomics Platform"/>
            <consortium name="The Broad Institute Genome Sequencing Center for Infectious Disease"/>
            <person name="Wu L."/>
            <person name="Ma J."/>
        </authorList>
    </citation>
    <scope>NUCLEOTIDE SEQUENCE [LARGE SCALE GENOMIC DNA]</scope>
    <source>
        <strain evidence="2 3">JCM 7356</strain>
    </source>
</reference>
<feature type="region of interest" description="Disordered" evidence="1">
    <location>
        <begin position="1"/>
        <end position="24"/>
    </location>
</feature>
<comment type="caution">
    <text evidence="2">The sequence shown here is derived from an EMBL/GenBank/DDBJ whole genome shotgun (WGS) entry which is preliminary data.</text>
</comment>
<accession>A0ABN3E456</accession>
<dbReference type="EMBL" id="BAAATR010000012">
    <property type="protein sequence ID" value="GAA2247842.1"/>
    <property type="molecule type" value="Genomic_DNA"/>
</dbReference>
<gene>
    <name evidence="2" type="ORF">GCM10010430_32760</name>
</gene>
<name>A0ABN3E456_9ACTN</name>
<proteinExistence type="predicted"/>
<evidence type="ECO:0000256" key="1">
    <source>
        <dbReference type="SAM" id="MobiDB-lite"/>
    </source>
</evidence>